<reference evidence="3" key="2">
    <citation type="submission" date="2023-07" db="EMBL/GenBank/DDBJ databases">
        <authorList>
            <person name="Jung D.-H."/>
        </authorList>
    </citation>
    <scope>NUCLEOTIDE SEQUENCE [LARGE SCALE GENOMIC DNA]</scope>
    <source>
        <strain evidence="3">JA-25</strain>
    </source>
</reference>
<dbReference type="RefSeq" id="WP_166693950.1">
    <property type="nucleotide sequence ID" value="NZ_WAEL01000012.1"/>
</dbReference>
<organism evidence="2 3">
    <name type="scientific">Fibrivirga algicola</name>
    <dbReference type="NCBI Taxonomy" id="2950420"/>
    <lineage>
        <taxon>Bacteria</taxon>
        <taxon>Pseudomonadati</taxon>
        <taxon>Bacteroidota</taxon>
        <taxon>Cytophagia</taxon>
        <taxon>Cytophagales</taxon>
        <taxon>Spirosomataceae</taxon>
        <taxon>Fibrivirga</taxon>
    </lineage>
</organism>
<dbReference type="PROSITE" id="PS50943">
    <property type="entry name" value="HTH_CROC1"/>
    <property type="match status" value="1"/>
</dbReference>
<comment type="caution">
    <text evidence="2">The sequence shown here is derived from an EMBL/GenBank/DDBJ whole genome shotgun (WGS) entry which is preliminary data.</text>
</comment>
<sequence>METLPAKLCLLRQAVGLSQYQIAFFLNVSQPTYCRWEMGETQPRWRNLQTIASFYQLSLPAFLAAESNELAFQVFYNKSNKSLA</sequence>
<evidence type="ECO:0000313" key="3">
    <source>
        <dbReference type="Proteomes" id="UP000606008"/>
    </source>
</evidence>
<dbReference type="Gene3D" id="1.10.260.40">
    <property type="entry name" value="lambda repressor-like DNA-binding domains"/>
    <property type="match status" value="1"/>
</dbReference>
<reference evidence="3" key="1">
    <citation type="submission" date="2019-09" db="EMBL/GenBank/DDBJ databases">
        <authorList>
            <person name="Jung D.-H."/>
        </authorList>
    </citation>
    <scope>NUCLEOTIDE SEQUENCE [LARGE SCALE GENOMIC DNA]</scope>
    <source>
        <strain evidence="3">JA-25</strain>
    </source>
</reference>
<dbReference type="SMART" id="SM00530">
    <property type="entry name" value="HTH_XRE"/>
    <property type="match status" value="1"/>
</dbReference>
<dbReference type="SUPFAM" id="SSF47413">
    <property type="entry name" value="lambda repressor-like DNA-binding domains"/>
    <property type="match status" value="1"/>
</dbReference>
<evidence type="ECO:0000313" key="2">
    <source>
        <dbReference type="EMBL" id="NID13424.1"/>
    </source>
</evidence>
<accession>A0ABX0QTB6</accession>
<name>A0ABX0QTB6_9BACT</name>
<dbReference type="Proteomes" id="UP000606008">
    <property type="component" value="Unassembled WGS sequence"/>
</dbReference>
<dbReference type="CDD" id="cd00093">
    <property type="entry name" value="HTH_XRE"/>
    <property type="match status" value="1"/>
</dbReference>
<protein>
    <submittedName>
        <fullName evidence="2">Helix-turn-helix transcriptional regulator</fullName>
    </submittedName>
</protein>
<dbReference type="EMBL" id="WAEL01000012">
    <property type="protein sequence ID" value="NID13424.1"/>
    <property type="molecule type" value="Genomic_DNA"/>
</dbReference>
<feature type="domain" description="HTH cro/C1-type" evidence="1">
    <location>
        <begin position="11"/>
        <end position="62"/>
    </location>
</feature>
<proteinExistence type="predicted"/>
<gene>
    <name evidence="2" type="ORF">F7231_24860</name>
</gene>
<dbReference type="InterPro" id="IPR001387">
    <property type="entry name" value="Cro/C1-type_HTH"/>
</dbReference>
<evidence type="ECO:0000259" key="1">
    <source>
        <dbReference type="PROSITE" id="PS50943"/>
    </source>
</evidence>
<dbReference type="InterPro" id="IPR010982">
    <property type="entry name" value="Lambda_DNA-bd_dom_sf"/>
</dbReference>
<keyword evidence="3" id="KW-1185">Reference proteome</keyword>
<dbReference type="Pfam" id="PF01381">
    <property type="entry name" value="HTH_3"/>
    <property type="match status" value="1"/>
</dbReference>